<evidence type="ECO:0000256" key="1">
    <source>
        <dbReference type="ARBA" id="ARBA00023015"/>
    </source>
</evidence>
<sequence length="293" mass="33990">MNIFNFTVPPMLYYIVSGLHTFSPGHYHMSRHNIKVFDLLVVKHGCLYMNEGGLTFQVRAGQALLLRPDSHHFSTDSCKEHTSYYWLHFQTVGDWNISEATATAPETEHTRVEHPLHSDEFNIRTFTLQLPQYTSLLQPSKMEELLSQLNQLAPNSHLSDTPFQQQLLFQEVLQQLSASLRHERPSPSKICAEQAASYLRGHFRERITAQQLGENLNFHPVYIARCMKKEYGCAPMDYLLHYRIQQSKLLLMQTSYTIARIAEEVGFNQAPYFSSSFVRIEGTTPREFRQRFS</sequence>
<dbReference type="Pfam" id="PF12833">
    <property type="entry name" value="HTH_18"/>
    <property type="match status" value="1"/>
</dbReference>
<dbReference type="SUPFAM" id="SSF51215">
    <property type="entry name" value="Regulatory protein AraC"/>
    <property type="match status" value="1"/>
</dbReference>
<comment type="caution">
    <text evidence="5">The sequence shown here is derived from an EMBL/GenBank/DDBJ whole genome shotgun (WGS) entry which is preliminary data.</text>
</comment>
<dbReference type="PANTHER" id="PTHR43280:SF30">
    <property type="entry name" value="MMSAB OPERON REGULATORY PROTEIN"/>
    <property type="match status" value="1"/>
</dbReference>
<dbReference type="InterPro" id="IPR018062">
    <property type="entry name" value="HTH_AraC-typ_CS"/>
</dbReference>
<protein>
    <submittedName>
        <fullName evidence="5">AraC family transcriptional regulator</fullName>
    </submittedName>
</protein>
<dbReference type="PROSITE" id="PS00041">
    <property type="entry name" value="HTH_ARAC_FAMILY_1"/>
    <property type="match status" value="1"/>
</dbReference>
<dbReference type="AlphaFoldDB" id="A0A0W1AUG5"/>
<proteinExistence type="predicted"/>
<gene>
    <name evidence="5" type="ORF">UQ64_25170</name>
</gene>
<dbReference type="SUPFAM" id="SSF46689">
    <property type="entry name" value="Homeodomain-like"/>
    <property type="match status" value="2"/>
</dbReference>
<dbReference type="PANTHER" id="PTHR43280">
    <property type="entry name" value="ARAC-FAMILY TRANSCRIPTIONAL REGULATOR"/>
    <property type="match status" value="1"/>
</dbReference>
<dbReference type="GO" id="GO:0003700">
    <property type="term" value="F:DNA-binding transcription factor activity"/>
    <property type="evidence" value="ECO:0007669"/>
    <property type="project" value="InterPro"/>
</dbReference>
<dbReference type="GO" id="GO:0043565">
    <property type="term" value="F:sequence-specific DNA binding"/>
    <property type="evidence" value="ECO:0007669"/>
    <property type="project" value="InterPro"/>
</dbReference>
<dbReference type="Gene3D" id="1.10.10.60">
    <property type="entry name" value="Homeodomain-like"/>
    <property type="match status" value="2"/>
</dbReference>
<dbReference type="RefSeq" id="WP_060625613.1">
    <property type="nucleotide sequence ID" value="NZ_LCZJ02000033.1"/>
</dbReference>
<reference evidence="5 6" key="1">
    <citation type="journal article" date="2015" name="Int. Biodeterior. Biodegradation">
        <title>Physiological and genetic screening methods for the isolation of methyl tert-butyl ether-degrading bacteria for bioremediation purposes.</title>
        <authorList>
            <person name="Guisado I.M."/>
            <person name="Purswani J."/>
            <person name="Gonzalez Lopez J."/>
            <person name="Pozo C."/>
        </authorList>
    </citation>
    <scope>NUCLEOTIDE SEQUENCE [LARGE SCALE GENOMIC DNA]</scope>
    <source>
        <strain evidence="5 6">SH7</strain>
    </source>
</reference>
<dbReference type="PROSITE" id="PS01124">
    <property type="entry name" value="HTH_ARAC_FAMILY_2"/>
    <property type="match status" value="1"/>
</dbReference>
<dbReference type="SMART" id="SM00342">
    <property type="entry name" value="HTH_ARAC"/>
    <property type="match status" value="1"/>
</dbReference>
<keyword evidence="6" id="KW-1185">Reference proteome</keyword>
<organism evidence="5 6">
    <name type="scientific">Paenibacillus etheri</name>
    <dbReference type="NCBI Taxonomy" id="1306852"/>
    <lineage>
        <taxon>Bacteria</taxon>
        <taxon>Bacillati</taxon>
        <taxon>Bacillota</taxon>
        <taxon>Bacilli</taxon>
        <taxon>Bacillales</taxon>
        <taxon>Paenibacillaceae</taxon>
        <taxon>Paenibacillus</taxon>
    </lineage>
</organism>
<keyword evidence="1" id="KW-0805">Transcription regulation</keyword>
<dbReference type="InterPro" id="IPR018060">
    <property type="entry name" value="HTH_AraC"/>
</dbReference>
<dbReference type="OrthoDB" id="192171at2"/>
<evidence type="ECO:0000256" key="2">
    <source>
        <dbReference type="ARBA" id="ARBA00023125"/>
    </source>
</evidence>
<feature type="domain" description="HTH araC/xylS-type" evidence="4">
    <location>
        <begin position="193"/>
        <end position="291"/>
    </location>
</feature>
<keyword evidence="2" id="KW-0238">DNA-binding</keyword>
<keyword evidence="3" id="KW-0804">Transcription</keyword>
<name>A0A0W1AUG5_9BACL</name>
<accession>A0A0W1AUG5</accession>
<evidence type="ECO:0000313" key="6">
    <source>
        <dbReference type="Proteomes" id="UP000054709"/>
    </source>
</evidence>
<evidence type="ECO:0000256" key="3">
    <source>
        <dbReference type="ARBA" id="ARBA00023163"/>
    </source>
</evidence>
<dbReference type="Proteomes" id="UP000054709">
    <property type="component" value="Unassembled WGS sequence"/>
</dbReference>
<dbReference type="InterPro" id="IPR020449">
    <property type="entry name" value="Tscrpt_reg_AraC-type_HTH"/>
</dbReference>
<dbReference type="PRINTS" id="PR00032">
    <property type="entry name" value="HTHARAC"/>
</dbReference>
<dbReference type="EMBL" id="LCZJ02000033">
    <property type="protein sequence ID" value="KTD84925.1"/>
    <property type="molecule type" value="Genomic_DNA"/>
</dbReference>
<evidence type="ECO:0000313" key="5">
    <source>
        <dbReference type="EMBL" id="KTD84925.1"/>
    </source>
</evidence>
<dbReference type="InterPro" id="IPR037923">
    <property type="entry name" value="HTH-like"/>
</dbReference>
<evidence type="ECO:0000259" key="4">
    <source>
        <dbReference type="PROSITE" id="PS01124"/>
    </source>
</evidence>
<dbReference type="InterPro" id="IPR009057">
    <property type="entry name" value="Homeodomain-like_sf"/>
</dbReference>